<evidence type="ECO:0000313" key="3">
    <source>
        <dbReference type="EMBL" id="MBB4155685.1"/>
    </source>
</evidence>
<feature type="domain" description="OmpA-like" evidence="2">
    <location>
        <begin position="50"/>
        <end position="159"/>
    </location>
</feature>
<dbReference type="EMBL" id="JACIEV010000019">
    <property type="protein sequence ID" value="MBB4155685.1"/>
    <property type="molecule type" value="Genomic_DNA"/>
</dbReference>
<dbReference type="InterPro" id="IPR006665">
    <property type="entry name" value="OmpA-like"/>
</dbReference>
<dbReference type="AlphaFoldDB" id="A0A840FQZ3"/>
<evidence type="ECO:0000259" key="2">
    <source>
        <dbReference type="PROSITE" id="PS51123"/>
    </source>
</evidence>
<keyword evidence="1" id="KW-0472">Membrane</keyword>
<evidence type="ECO:0000256" key="1">
    <source>
        <dbReference type="PROSITE-ProRule" id="PRU00473"/>
    </source>
</evidence>
<dbReference type="SUPFAM" id="SSF103088">
    <property type="entry name" value="OmpA-like"/>
    <property type="match status" value="1"/>
</dbReference>
<dbReference type="Proteomes" id="UP000529795">
    <property type="component" value="Unassembled WGS sequence"/>
</dbReference>
<comment type="caution">
    <text evidence="3">The sequence shown here is derived from an EMBL/GenBank/DDBJ whole genome shotgun (WGS) entry which is preliminary data.</text>
</comment>
<gene>
    <name evidence="3" type="ORF">GGQ80_003610</name>
</gene>
<dbReference type="Pfam" id="PF00691">
    <property type="entry name" value="OmpA"/>
    <property type="match status" value="1"/>
</dbReference>
<dbReference type="RefSeq" id="WP_183987385.1">
    <property type="nucleotide sequence ID" value="NZ_JACIEV010000019.1"/>
</dbReference>
<protein>
    <submittedName>
        <fullName evidence="3">Outer membrane protein OmpA-like peptidoglycan-associated protein</fullName>
    </submittedName>
</protein>
<keyword evidence="4" id="KW-1185">Reference proteome</keyword>
<organism evidence="3 4">
    <name type="scientific">Sphingomonas jinjuensis</name>
    <dbReference type="NCBI Taxonomy" id="535907"/>
    <lineage>
        <taxon>Bacteria</taxon>
        <taxon>Pseudomonadati</taxon>
        <taxon>Pseudomonadota</taxon>
        <taxon>Alphaproteobacteria</taxon>
        <taxon>Sphingomonadales</taxon>
        <taxon>Sphingomonadaceae</taxon>
        <taxon>Sphingomonas</taxon>
    </lineage>
</organism>
<dbReference type="Gene3D" id="3.30.1330.60">
    <property type="entry name" value="OmpA-like domain"/>
    <property type="match status" value="1"/>
</dbReference>
<reference evidence="3 4" key="1">
    <citation type="submission" date="2020-08" db="EMBL/GenBank/DDBJ databases">
        <title>Genomic Encyclopedia of Type Strains, Phase IV (KMG-IV): sequencing the most valuable type-strain genomes for metagenomic binning, comparative biology and taxonomic classification.</title>
        <authorList>
            <person name="Goeker M."/>
        </authorList>
    </citation>
    <scope>NUCLEOTIDE SEQUENCE [LARGE SCALE GENOMIC DNA]</scope>
    <source>
        <strain evidence="3 4">YC6723</strain>
    </source>
</reference>
<name>A0A840FQZ3_9SPHN</name>
<dbReference type="PROSITE" id="PS51123">
    <property type="entry name" value="OMPA_2"/>
    <property type="match status" value="1"/>
</dbReference>
<dbReference type="InterPro" id="IPR036737">
    <property type="entry name" value="OmpA-like_sf"/>
</dbReference>
<evidence type="ECO:0000313" key="4">
    <source>
        <dbReference type="Proteomes" id="UP000529795"/>
    </source>
</evidence>
<dbReference type="GO" id="GO:0016020">
    <property type="term" value="C:membrane"/>
    <property type="evidence" value="ECO:0007669"/>
    <property type="project" value="UniProtKB-UniRule"/>
</dbReference>
<accession>A0A840FQZ3</accession>
<sequence>MMTFAWQIVSARAKRGGTLLRAVLMGASLVISTAVPPVAEAQTAPPPDHVISDYFPGPWTILFDRNSSKIDPGLSDYLDRILEADLVLGHVKLLIKGHASSVEKAGVAARRAAAVRDYLVRRGLRRAQMKVVDAGTSEPRRPGGTAAENQRVVVTTLAE</sequence>
<proteinExistence type="predicted"/>